<dbReference type="EMBL" id="ML978121">
    <property type="protein sequence ID" value="KAF2105106.1"/>
    <property type="molecule type" value="Genomic_DNA"/>
</dbReference>
<dbReference type="InterPro" id="IPR036291">
    <property type="entry name" value="NAD(P)-bd_dom_sf"/>
</dbReference>
<dbReference type="InterPro" id="IPR002347">
    <property type="entry name" value="SDR_fam"/>
</dbReference>
<name>A0A9P4IVM0_9PEZI</name>
<evidence type="ECO:0000313" key="3">
    <source>
        <dbReference type="EMBL" id="KAF2105106.1"/>
    </source>
</evidence>
<organism evidence="3 4">
    <name type="scientific">Rhizodiscina lignyota</name>
    <dbReference type="NCBI Taxonomy" id="1504668"/>
    <lineage>
        <taxon>Eukaryota</taxon>
        <taxon>Fungi</taxon>
        <taxon>Dikarya</taxon>
        <taxon>Ascomycota</taxon>
        <taxon>Pezizomycotina</taxon>
        <taxon>Dothideomycetes</taxon>
        <taxon>Pleosporomycetidae</taxon>
        <taxon>Aulographales</taxon>
        <taxon>Rhizodiscinaceae</taxon>
        <taxon>Rhizodiscina</taxon>
    </lineage>
</organism>
<dbReference type="OrthoDB" id="37659at2759"/>
<proteinExistence type="inferred from homology"/>
<gene>
    <name evidence="3" type="ORF">NA57DRAFT_63288</name>
</gene>
<dbReference type="PANTHER" id="PTHR43180:SF86">
    <property type="entry name" value="DEHYDROGENASE, PUTATIVE (AFU_ORTHOLOGUE AFUA_3G00290)-RELATED"/>
    <property type="match status" value="1"/>
</dbReference>
<dbReference type="SUPFAM" id="SSF51735">
    <property type="entry name" value="NAD(P)-binding Rossmann-fold domains"/>
    <property type="match status" value="1"/>
</dbReference>
<dbReference type="PANTHER" id="PTHR43180">
    <property type="entry name" value="3-OXOACYL-(ACYL-CARRIER-PROTEIN) REDUCTASE (AFU_ORTHOLOGUE AFUA_6G11210)"/>
    <property type="match status" value="1"/>
</dbReference>
<dbReference type="AlphaFoldDB" id="A0A9P4IVM0"/>
<dbReference type="GO" id="GO:0016491">
    <property type="term" value="F:oxidoreductase activity"/>
    <property type="evidence" value="ECO:0007669"/>
    <property type="project" value="UniProtKB-KW"/>
</dbReference>
<comment type="caution">
    <text evidence="3">The sequence shown here is derived from an EMBL/GenBank/DDBJ whole genome shotgun (WGS) entry which is preliminary data.</text>
</comment>
<sequence length="295" mass="32245">MAQFKPDESSFSSLKGQVAVIAGGATGIGAATVKILAQSGAKVVVGDINTASGQELAQQVDGVTFVHCDVTKYDNIYELFRTAHDKHGVVHHAIPCAGIIEQGNWFDPDLTIESVKNDSGNTKVIDINVMGVLHFARIAAVFLRDGIKKGEENRSLTLLSSVNAFRESPGLFLYQTSKHAIQGLLRSSRKTLYERDGIRVNAVCPGVTDTPMTTRIINTFKENDLCWQPAEAVAKIIVGLVTTTSMNGKAMYVESSEGWEFEDGLYKTQSLWLGEEATKKMRKNAEAVMRVSRFK</sequence>
<dbReference type="Pfam" id="PF00106">
    <property type="entry name" value="adh_short"/>
    <property type="match status" value="1"/>
</dbReference>
<evidence type="ECO:0000313" key="4">
    <source>
        <dbReference type="Proteomes" id="UP000799772"/>
    </source>
</evidence>
<keyword evidence="2" id="KW-0560">Oxidoreductase</keyword>
<protein>
    <submittedName>
        <fullName evidence="3">NAD(P)-binding protein</fullName>
    </submittedName>
</protein>
<reference evidence="3" key="1">
    <citation type="journal article" date="2020" name="Stud. Mycol.">
        <title>101 Dothideomycetes genomes: a test case for predicting lifestyles and emergence of pathogens.</title>
        <authorList>
            <person name="Haridas S."/>
            <person name="Albert R."/>
            <person name="Binder M."/>
            <person name="Bloem J."/>
            <person name="Labutti K."/>
            <person name="Salamov A."/>
            <person name="Andreopoulos B."/>
            <person name="Baker S."/>
            <person name="Barry K."/>
            <person name="Bills G."/>
            <person name="Bluhm B."/>
            <person name="Cannon C."/>
            <person name="Castanera R."/>
            <person name="Culley D."/>
            <person name="Daum C."/>
            <person name="Ezra D."/>
            <person name="Gonzalez J."/>
            <person name="Henrissat B."/>
            <person name="Kuo A."/>
            <person name="Liang C."/>
            <person name="Lipzen A."/>
            <person name="Lutzoni F."/>
            <person name="Magnuson J."/>
            <person name="Mondo S."/>
            <person name="Nolan M."/>
            <person name="Ohm R."/>
            <person name="Pangilinan J."/>
            <person name="Park H.-J."/>
            <person name="Ramirez L."/>
            <person name="Alfaro M."/>
            <person name="Sun H."/>
            <person name="Tritt A."/>
            <person name="Yoshinaga Y."/>
            <person name="Zwiers L.-H."/>
            <person name="Turgeon B."/>
            <person name="Goodwin S."/>
            <person name="Spatafora J."/>
            <person name="Crous P."/>
            <person name="Grigoriev I."/>
        </authorList>
    </citation>
    <scope>NUCLEOTIDE SEQUENCE</scope>
    <source>
        <strain evidence="3">CBS 133067</strain>
    </source>
</reference>
<evidence type="ECO:0000256" key="1">
    <source>
        <dbReference type="ARBA" id="ARBA00006484"/>
    </source>
</evidence>
<accession>A0A9P4IVM0</accession>
<evidence type="ECO:0000256" key="2">
    <source>
        <dbReference type="ARBA" id="ARBA00023002"/>
    </source>
</evidence>
<comment type="similarity">
    <text evidence="1">Belongs to the short-chain dehydrogenases/reductases (SDR) family.</text>
</comment>
<dbReference type="Proteomes" id="UP000799772">
    <property type="component" value="Unassembled WGS sequence"/>
</dbReference>
<dbReference type="PRINTS" id="PR00081">
    <property type="entry name" value="GDHRDH"/>
</dbReference>
<dbReference type="Gene3D" id="3.40.50.720">
    <property type="entry name" value="NAD(P)-binding Rossmann-like Domain"/>
    <property type="match status" value="1"/>
</dbReference>
<keyword evidence="4" id="KW-1185">Reference proteome</keyword>